<dbReference type="InterPro" id="IPR036249">
    <property type="entry name" value="Thioredoxin-like_sf"/>
</dbReference>
<dbReference type="PANTHER" id="PTHR36057:SF1">
    <property type="entry name" value="LIPOPROTEIN LIPID ATTACHMENT SITE-LIKE PROTEIN, PUTATIVE (DUF1223)-RELATED"/>
    <property type="match status" value="1"/>
</dbReference>
<accession>A0A844W2H9</accession>
<sequence>MAQAEDRGPIVVELYTSQGCSSCPPADAFLSTLAARDDVIALALHVDYWDYIGWKDEFGSPAFSHRQKNYARFAGRRSVYTPQMVIQGQDDVVGTHPMDVADLILKHRDTEPGVALALQRAGNGRIQIDARALRTFSGPLVVQIVRYLPSASVEILRGENAGRTVAYSNIVTEWKPLAEWDTSKPLKIAADVPGEQPVVVLIQQKGPGAIEAAARLR</sequence>
<organism evidence="1 2">
    <name type="scientific">Pseudooceanicola pacificus</name>
    <dbReference type="NCBI Taxonomy" id="2676438"/>
    <lineage>
        <taxon>Bacteria</taxon>
        <taxon>Pseudomonadati</taxon>
        <taxon>Pseudomonadota</taxon>
        <taxon>Alphaproteobacteria</taxon>
        <taxon>Rhodobacterales</taxon>
        <taxon>Paracoccaceae</taxon>
        <taxon>Pseudooceanicola</taxon>
    </lineage>
</organism>
<dbReference type="PANTHER" id="PTHR36057">
    <property type="match status" value="1"/>
</dbReference>
<dbReference type="AlphaFoldDB" id="A0A844W2H9"/>
<reference evidence="1 2" key="1">
    <citation type="submission" date="2019-11" db="EMBL/GenBank/DDBJ databases">
        <title>Pseudooceanicola pacifica sp. nov., isolated from deep-sea sediment of the Pacific Ocean.</title>
        <authorList>
            <person name="Lyu L."/>
        </authorList>
    </citation>
    <scope>NUCLEOTIDE SEQUENCE [LARGE SCALE GENOMIC DNA]</scope>
    <source>
        <strain evidence="1 2">216_PA32_1</strain>
    </source>
</reference>
<dbReference type="Pfam" id="PF06764">
    <property type="entry name" value="DUF1223"/>
    <property type="match status" value="1"/>
</dbReference>
<comment type="caution">
    <text evidence="1">The sequence shown here is derived from an EMBL/GenBank/DDBJ whole genome shotgun (WGS) entry which is preliminary data.</text>
</comment>
<evidence type="ECO:0000313" key="1">
    <source>
        <dbReference type="EMBL" id="MWB77295.1"/>
    </source>
</evidence>
<keyword evidence="2" id="KW-1185">Reference proteome</keyword>
<proteinExistence type="predicted"/>
<dbReference type="SUPFAM" id="SSF52833">
    <property type="entry name" value="Thioredoxin-like"/>
    <property type="match status" value="1"/>
</dbReference>
<name>A0A844W2H9_9RHOB</name>
<evidence type="ECO:0000313" key="2">
    <source>
        <dbReference type="Proteomes" id="UP000443843"/>
    </source>
</evidence>
<gene>
    <name evidence="1" type="ORF">GLS40_04595</name>
</gene>
<dbReference type="InterPro" id="IPR010634">
    <property type="entry name" value="DUF1223"/>
</dbReference>
<dbReference type="EMBL" id="WNXQ01000002">
    <property type="protein sequence ID" value="MWB77295.1"/>
    <property type="molecule type" value="Genomic_DNA"/>
</dbReference>
<protein>
    <submittedName>
        <fullName evidence="1">DUF1223 domain-containing protein</fullName>
    </submittedName>
</protein>
<dbReference type="Proteomes" id="UP000443843">
    <property type="component" value="Unassembled WGS sequence"/>
</dbReference>